<evidence type="ECO:0000313" key="6">
    <source>
        <dbReference type="EMBL" id="KAG5600374.1"/>
    </source>
</evidence>
<reference evidence="6 7" key="1">
    <citation type="submission" date="2020-09" db="EMBL/GenBank/DDBJ databases">
        <title>De no assembly of potato wild relative species, Solanum commersonii.</title>
        <authorList>
            <person name="Cho K."/>
        </authorList>
    </citation>
    <scope>NUCLEOTIDE SEQUENCE [LARGE SCALE GENOMIC DNA]</scope>
    <source>
        <strain evidence="6">LZ3.2</strain>
        <tissue evidence="6">Leaf</tissue>
    </source>
</reference>
<dbReference type="SMART" id="SM00575">
    <property type="entry name" value="ZnF_PMZ"/>
    <property type="match status" value="1"/>
</dbReference>
<evidence type="ECO:0000256" key="4">
    <source>
        <dbReference type="PROSITE-ProRule" id="PRU00325"/>
    </source>
</evidence>
<dbReference type="OrthoDB" id="1895098at2759"/>
<dbReference type="GO" id="GO:0008270">
    <property type="term" value="F:zinc ion binding"/>
    <property type="evidence" value="ECO:0007669"/>
    <property type="project" value="UniProtKB-KW"/>
</dbReference>
<accession>A0A9J5YNA0</accession>
<dbReference type="Pfam" id="PF04434">
    <property type="entry name" value="SWIM"/>
    <property type="match status" value="1"/>
</dbReference>
<proteinExistence type="predicted"/>
<evidence type="ECO:0000259" key="5">
    <source>
        <dbReference type="PROSITE" id="PS50966"/>
    </source>
</evidence>
<dbReference type="PROSITE" id="PS50966">
    <property type="entry name" value="ZF_SWIM"/>
    <property type="match status" value="1"/>
</dbReference>
<dbReference type="PANTHER" id="PTHR31973">
    <property type="entry name" value="POLYPROTEIN, PUTATIVE-RELATED"/>
    <property type="match status" value="1"/>
</dbReference>
<dbReference type="Proteomes" id="UP000824120">
    <property type="component" value="Chromosome 6"/>
</dbReference>
<comment type="caution">
    <text evidence="6">The sequence shown here is derived from an EMBL/GenBank/DDBJ whole genome shotgun (WGS) entry which is preliminary data.</text>
</comment>
<dbReference type="AlphaFoldDB" id="A0A9J5YNA0"/>
<keyword evidence="1" id="KW-0479">Metal-binding</keyword>
<keyword evidence="7" id="KW-1185">Reference proteome</keyword>
<organism evidence="6 7">
    <name type="scientific">Solanum commersonii</name>
    <name type="common">Commerson's wild potato</name>
    <name type="synonym">Commerson's nightshade</name>
    <dbReference type="NCBI Taxonomy" id="4109"/>
    <lineage>
        <taxon>Eukaryota</taxon>
        <taxon>Viridiplantae</taxon>
        <taxon>Streptophyta</taxon>
        <taxon>Embryophyta</taxon>
        <taxon>Tracheophyta</taxon>
        <taxon>Spermatophyta</taxon>
        <taxon>Magnoliopsida</taxon>
        <taxon>eudicotyledons</taxon>
        <taxon>Gunneridae</taxon>
        <taxon>Pentapetalae</taxon>
        <taxon>asterids</taxon>
        <taxon>lamiids</taxon>
        <taxon>Solanales</taxon>
        <taxon>Solanaceae</taxon>
        <taxon>Solanoideae</taxon>
        <taxon>Solaneae</taxon>
        <taxon>Solanum</taxon>
    </lineage>
</organism>
<evidence type="ECO:0000256" key="3">
    <source>
        <dbReference type="ARBA" id="ARBA00022833"/>
    </source>
</evidence>
<protein>
    <recommendedName>
        <fullName evidence="5">SWIM-type domain-containing protein</fullName>
    </recommendedName>
</protein>
<keyword evidence="3" id="KW-0862">Zinc</keyword>
<sequence length="409" mass="47323">MVRRVRFSTFVLNDPDVLLYEVLFPSMEDHIIIGVDLHGEWVENPTCYTWRSKGRETVPIKISENVTYDELVDIIVSRPILRISVVEKIIETTNSVVNDEEHPVTMDIPINEEASLHPISTQGSRYTDDDGTDFYKAYRRDVFHDHFEQIRIINAEVADYLENVGFHKWSRAYFSGNRYDVLTSNIVEYVNAMFNEAIEFPIIALFNDINKRWSEKFHERRMAYAKLKTTFVPSAETKIMANKNLGNKLLVHQIDEDTFNVTADNGIAMVHLRSKICSCREFDLVKIPCQHAMVALRHKFGDEYGKMIYEYSSPYYKVESYILAYADPIYPVPAEEFWNLPLEILERVIPPPEKKIKPGRKRLKRVPTIGEVVSKKRNKCSLCKRFGHKKTLCPTRSNEVAGTSNGVVS</sequence>
<name>A0A9J5YNA0_SOLCO</name>
<dbReference type="EMBL" id="JACXVP010000006">
    <property type="protein sequence ID" value="KAG5600374.1"/>
    <property type="molecule type" value="Genomic_DNA"/>
</dbReference>
<evidence type="ECO:0000256" key="2">
    <source>
        <dbReference type="ARBA" id="ARBA00022771"/>
    </source>
</evidence>
<keyword evidence="2 4" id="KW-0863">Zinc-finger</keyword>
<dbReference type="PANTHER" id="PTHR31973:SF187">
    <property type="entry name" value="MUTATOR TRANSPOSASE MUDRA PROTEIN"/>
    <property type="match status" value="1"/>
</dbReference>
<dbReference type="InterPro" id="IPR007527">
    <property type="entry name" value="Znf_SWIM"/>
</dbReference>
<feature type="domain" description="SWIM-type" evidence="5">
    <location>
        <begin position="259"/>
        <end position="300"/>
    </location>
</feature>
<gene>
    <name evidence="6" type="ORF">H5410_031744</name>
</gene>
<evidence type="ECO:0000256" key="1">
    <source>
        <dbReference type="ARBA" id="ARBA00022723"/>
    </source>
</evidence>
<evidence type="ECO:0000313" key="7">
    <source>
        <dbReference type="Proteomes" id="UP000824120"/>
    </source>
</evidence>
<dbReference type="InterPro" id="IPR006564">
    <property type="entry name" value="Znf_PMZ"/>
</dbReference>